<evidence type="ECO:0000256" key="1">
    <source>
        <dbReference type="ARBA" id="ARBA00006817"/>
    </source>
</evidence>
<dbReference type="InterPro" id="IPR023393">
    <property type="entry name" value="START-like_dom_sf"/>
</dbReference>
<evidence type="ECO:0000313" key="3">
    <source>
        <dbReference type="EMBL" id="MBB6037198.1"/>
    </source>
</evidence>
<dbReference type="Proteomes" id="UP000548476">
    <property type="component" value="Unassembled WGS sequence"/>
</dbReference>
<evidence type="ECO:0000259" key="2">
    <source>
        <dbReference type="Pfam" id="PF08327"/>
    </source>
</evidence>
<proteinExistence type="inferred from homology"/>
<organism evidence="3 4">
    <name type="scientific">Phytomonospora endophytica</name>
    <dbReference type="NCBI Taxonomy" id="714109"/>
    <lineage>
        <taxon>Bacteria</taxon>
        <taxon>Bacillati</taxon>
        <taxon>Actinomycetota</taxon>
        <taxon>Actinomycetes</taxon>
        <taxon>Micromonosporales</taxon>
        <taxon>Micromonosporaceae</taxon>
        <taxon>Phytomonospora</taxon>
    </lineage>
</organism>
<keyword evidence="4" id="KW-1185">Reference proteome</keyword>
<dbReference type="CDD" id="cd08898">
    <property type="entry name" value="SRPBCC_CalC_Aha1-like_5"/>
    <property type="match status" value="1"/>
</dbReference>
<dbReference type="RefSeq" id="WP_184790011.1">
    <property type="nucleotide sequence ID" value="NZ_BONT01000109.1"/>
</dbReference>
<evidence type="ECO:0000313" key="4">
    <source>
        <dbReference type="Proteomes" id="UP000548476"/>
    </source>
</evidence>
<gene>
    <name evidence="3" type="ORF">HNR73_005071</name>
</gene>
<dbReference type="SUPFAM" id="SSF55961">
    <property type="entry name" value="Bet v1-like"/>
    <property type="match status" value="1"/>
</dbReference>
<sequence length="147" mass="15742">MDTVVPTRITREIHVDAPVERVWAVLTTAEHISGWFGDSASVDLRPGGAMALGWAAYGDFRAVITKVEAPRAFAFRWAAEPDVEPGQGNSTLVDFTLTADGGGTRLTVAETGFGLLSRPAAAQAEHAQENTKGWEQELAELKAYAEA</sequence>
<comment type="caution">
    <text evidence="3">The sequence shown here is derived from an EMBL/GenBank/DDBJ whole genome shotgun (WGS) entry which is preliminary data.</text>
</comment>
<dbReference type="Pfam" id="PF08327">
    <property type="entry name" value="AHSA1"/>
    <property type="match status" value="1"/>
</dbReference>
<protein>
    <submittedName>
        <fullName evidence="3">Uncharacterized protein YndB with AHSA1/START domain</fullName>
    </submittedName>
</protein>
<dbReference type="InterPro" id="IPR013538">
    <property type="entry name" value="ASHA1/2-like_C"/>
</dbReference>
<dbReference type="EMBL" id="JACHGT010000011">
    <property type="protein sequence ID" value="MBB6037198.1"/>
    <property type="molecule type" value="Genomic_DNA"/>
</dbReference>
<reference evidence="3 4" key="1">
    <citation type="submission" date="2020-08" db="EMBL/GenBank/DDBJ databases">
        <title>Genomic Encyclopedia of Type Strains, Phase IV (KMG-IV): sequencing the most valuable type-strain genomes for metagenomic binning, comparative biology and taxonomic classification.</title>
        <authorList>
            <person name="Goeker M."/>
        </authorList>
    </citation>
    <scope>NUCLEOTIDE SEQUENCE [LARGE SCALE GENOMIC DNA]</scope>
    <source>
        <strain evidence="3 4">YIM 65646</strain>
    </source>
</reference>
<feature type="domain" description="Activator of Hsp90 ATPase homologue 1/2-like C-terminal" evidence="2">
    <location>
        <begin position="16"/>
        <end position="146"/>
    </location>
</feature>
<dbReference type="AlphaFoldDB" id="A0A841FTY7"/>
<dbReference type="Gene3D" id="3.30.530.20">
    <property type="match status" value="1"/>
</dbReference>
<comment type="similarity">
    <text evidence="1">Belongs to the AHA1 family.</text>
</comment>
<accession>A0A841FTY7</accession>
<name>A0A841FTY7_9ACTN</name>